<accession>A0A4Z0V949</accession>
<dbReference type="AlphaFoldDB" id="A0A4Z0V949"/>
<feature type="domain" description="SusD-like N-terminal" evidence="1">
    <location>
        <begin position="104"/>
        <end position="224"/>
    </location>
</feature>
<comment type="caution">
    <text evidence="2">The sequence shown here is derived from an EMBL/GenBank/DDBJ whole genome shotgun (WGS) entry which is preliminary data.</text>
</comment>
<dbReference type="InterPro" id="IPR011990">
    <property type="entry name" value="TPR-like_helical_dom_sf"/>
</dbReference>
<dbReference type="SUPFAM" id="SSF48452">
    <property type="entry name" value="TPR-like"/>
    <property type="match status" value="1"/>
</dbReference>
<dbReference type="Pfam" id="PF14322">
    <property type="entry name" value="SusD-like_3"/>
    <property type="match status" value="1"/>
</dbReference>
<reference evidence="2 3" key="1">
    <citation type="submission" date="2019-02" db="EMBL/GenBank/DDBJ databases">
        <title>Isolation and identification of novel species under the genus Muribaculum.</title>
        <authorList>
            <person name="Miyake S."/>
            <person name="Ding Y."/>
            <person name="Low A."/>
            <person name="Soh M."/>
            <person name="Seedorf H."/>
        </authorList>
    </citation>
    <scope>NUCLEOTIDE SEQUENCE [LARGE SCALE GENOMIC DNA]</scope>
    <source>
        <strain evidence="2 3">TLL-A3</strain>
    </source>
</reference>
<gene>
    <name evidence="2" type="ORF">EZ315_04155</name>
</gene>
<evidence type="ECO:0000313" key="3">
    <source>
        <dbReference type="Proteomes" id="UP000297635"/>
    </source>
</evidence>
<dbReference type="InterPro" id="IPR033985">
    <property type="entry name" value="SusD-like_N"/>
</dbReference>
<dbReference type="RefSeq" id="WP_135470867.1">
    <property type="nucleotide sequence ID" value="NZ_CASJDB010000002.1"/>
</dbReference>
<evidence type="ECO:0000313" key="2">
    <source>
        <dbReference type="EMBL" id="TGG39932.1"/>
    </source>
</evidence>
<proteinExistence type="predicted"/>
<organism evidence="2 3">
    <name type="scientific">Duncaniella freteri</name>
    <dbReference type="NCBI Taxonomy" id="2530391"/>
    <lineage>
        <taxon>Bacteria</taxon>
        <taxon>Pseudomonadati</taxon>
        <taxon>Bacteroidota</taxon>
        <taxon>Bacteroidia</taxon>
        <taxon>Bacteroidales</taxon>
        <taxon>Muribaculaceae</taxon>
        <taxon>Duncaniella</taxon>
    </lineage>
</organism>
<sequence length="500" mass="55968">MTIKTFLNIAAISVVSTLSLQSCESFTDIDQKGTNLLSKTSDLELLLNRRYSLEYTDMGTVNGDMIDGFECGYIPSELEKVTKSTPIILLTLDEQAHASVLPVTNSNDGYYSSCYQVIGRVCNPILSLADEAEGPQEHKNRLKAEAYAMRAFFEYAAAQKYARVYNPATADAEMCVPIVPESWDIQIPTTQSTQKEVYAQILSDLDNAISLDALPEVAINRMRFCAAMPYAVKAHVLMSIHDYDGAALAASEALKRGDVINDYADYLVDDMSTYGCPITKFVPVTPLNLEENYFASSAQINYNIIMPSSDKMFEDGSYMKDNLITTLLSGRGSYFPGDLVSDSLEILKRNETNYGVPYNVTSDLESTHNQTGIKTTHMYLILAECAINKGRIDEAMGYLDKIRVKRIAPAHYRPLLGNVTTKTDAIAALKKTVHGEYCYSIWNFITCKRWTILDDYKETRTRELLGKTYTLTPESDMWVFPFPVTVISQNPNIKNNYTTK</sequence>
<protein>
    <submittedName>
        <fullName evidence="2">RagB/SusD family nutrient uptake outer membrane protein</fullName>
    </submittedName>
</protein>
<dbReference type="PROSITE" id="PS51257">
    <property type="entry name" value="PROKAR_LIPOPROTEIN"/>
    <property type="match status" value="1"/>
</dbReference>
<dbReference type="Proteomes" id="UP000297635">
    <property type="component" value="Unassembled WGS sequence"/>
</dbReference>
<dbReference type="EMBL" id="SJSA01000001">
    <property type="protein sequence ID" value="TGG39932.1"/>
    <property type="molecule type" value="Genomic_DNA"/>
</dbReference>
<dbReference type="Gene3D" id="1.25.40.390">
    <property type="match status" value="1"/>
</dbReference>
<dbReference type="GeneID" id="82148974"/>
<evidence type="ECO:0000259" key="1">
    <source>
        <dbReference type="Pfam" id="PF14322"/>
    </source>
</evidence>
<keyword evidence="3" id="KW-1185">Reference proteome</keyword>
<name>A0A4Z0V949_9BACT</name>